<gene>
    <name evidence="1" type="ordered locus">MYSTI_02377</name>
</gene>
<reference evidence="1 2" key="1">
    <citation type="journal article" date="2013" name="Genome Announc.">
        <title>Complete genome sequence of Myxococcus stipitatus strain DSM 14675, a fruiting myxobacterium.</title>
        <authorList>
            <person name="Huntley S."/>
            <person name="Kneip S."/>
            <person name="Treuner-Lange A."/>
            <person name="Sogaard-Andersen L."/>
        </authorList>
    </citation>
    <scope>NUCLEOTIDE SEQUENCE [LARGE SCALE GENOMIC DNA]</scope>
    <source>
        <strain evidence="2">DSM 14675 / JCM 12634 / Mx s8</strain>
    </source>
</reference>
<evidence type="ECO:0000313" key="1">
    <source>
        <dbReference type="EMBL" id="AGC43693.1"/>
    </source>
</evidence>
<accession>L7U6E1</accession>
<keyword evidence="2" id="KW-1185">Reference proteome</keyword>
<dbReference type="KEGG" id="msd:MYSTI_02377"/>
<name>L7U6E1_MYXSD</name>
<dbReference type="HOGENOM" id="CLU_2807934_0_0_7"/>
<sequence length="67" mass="7497">MEEGGLAIPTGDVQRSTNRARCSTVLLNPRHPHELRRECFERTRREAEQGLTAFKQLGHAVARGTSP</sequence>
<dbReference type="Proteomes" id="UP000011131">
    <property type="component" value="Chromosome"/>
</dbReference>
<dbReference type="AlphaFoldDB" id="L7U6E1"/>
<protein>
    <submittedName>
        <fullName evidence="1">Uncharacterized protein</fullName>
    </submittedName>
</protein>
<proteinExistence type="predicted"/>
<dbReference type="PATRIC" id="fig|1278073.3.peg.2409"/>
<organism evidence="1 2">
    <name type="scientific">Myxococcus stipitatus (strain DSM 14675 / JCM 12634 / Mx s8)</name>
    <dbReference type="NCBI Taxonomy" id="1278073"/>
    <lineage>
        <taxon>Bacteria</taxon>
        <taxon>Pseudomonadati</taxon>
        <taxon>Myxococcota</taxon>
        <taxon>Myxococcia</taxon>
        <taxon>Myxococcales</taxon>
        <taxon>Cystobacterineae</taxon>
        <taxon>Myxococcaceae</taxon>
        <taxon>Myxococcus</taxon>
    </lineage>
</organism>
<dbReference type="EMBL" id="CP004025">
    <property type="protein sequence ID" value="AGC43693.1"/>
    <property type="molecule type" value="Genomic_DNA"/>
</dbReference>
<evidence type="ECO:0000313" key="2">
    <source>
        <dbReference type="Proteomes" id="UP000011131"/>
    </source>
</evidence>